<accession>A0A0E0EIB7</accession>
<dbReference type="Proteomes" id="UP000008021">
    <property type="component" value="Chromosome 8"/>
</dbReference>
<evidence type="ECO:0000313" key="2">
    <source>
        <dbReference type="Proteomes" id="UP000008021"/>
    </source>
</evidence>
<protein>
    <submittedName>
        <fullName evidence="1">Uncharacterized protein</fullName>
    </submittedName>
</protein>
<evidence type="ECO:0000313" key="1">
    <source>
        <dbReference type="EnsemblPlants" id="OMERI08G03990.3"/>
    </source>
</evidence>
<proteinExistence type="predicted"/>
<dbReference type="HOGENOM" id="CLU_2610117_0_0_1"/>
<name>A0A0E0EIB7_9ORYZ</name>
<sequence length="79" mass="8439">MPIIKLTITVIGGSAPPIALPVSASYFANRFFVDDERMEGGGECWALTMEQCLEGAGAEESVAAMAVVRGWQQCRWCGG</sequence>
<dbReference type="AlphaFoldDB" id="A0A0E0EIB7"/>
<keyword evidence="2" id="KW-1185">Reference proteome</keyword>
<reference evidence="1" key="1">
    <citation type="submission" date="2015-04" db="UniProtKB">
        <authorList>
            <consortium name="EnsemblPlants"/>
        </authorList>
    </citation>
    <scope>IDENTIFICATION</scope>
</reference>
<dbReference type="EnsemblPlants" id="OMERI08G03990.3">
    <property type="protein sequence ID" value="OMERI08G03990.3"/>
    <property type="gene ID" value="OMERI08G03990"/>
</dbReference>
<dbReference type="Gramene" id="OMERI08G03990.3">
    <property type="protein sequence ID" value="OMERI08G03990.3"/>
    <property type="gene ID" value="OMERI08G03990"/>
</dbReference>
<organism evidence="1">
    <name type="scientific">Oryza meridionalis</name>
    <dbReference type="NCBI Taxonomy" id="40149"/>
    <lineage>
        <taxon>Eukaryota</taxon>
        <taxon>Viridiplantae</taxon>
        <taxon>Streptophyta</taxon>
        <taxon>Embryophyta</taxon>
        <taxon>Tracheophyta</taxon>
        <taxon>Spermatophyta</taxon>
        <taxon>Magnoliopsida</taxon>
        <taxon>Liliopsida</taxon>
        <taxon>Poales</taxon>
        <taxon>Poaceae</taxon>
        <taxon>BOP clade</taxon>
        <taxon>Oryzoideae</taxon>
        <taxon>Oryzeae</taxon>
        <taxon>Oryzinae</taxon>
        <taxon>Oryza</taxon>
    </lineage>
</organism>
<reference evidence="1" key="2">
    <citation type="submission" date="2018-05" db="EMBL/GenBank/DDBJ databases">
        <title>OmerRS3 (Oryza meridionalis Reference Sequence Version 3).</title>
        <authorList>
            <person name="Zhang J."/>
            <person name="Kudrna D."/>
            <person name="Lee S."/>
            <person name="Talag J."/>
            <person name="Welchert J."/>
            <person name="Wing R.A."/>
        </authorList>
    </citation>
    <scope>NUCLEOTIDE SEQUENCE [LARGE SCALE GENOMIC DNA]</scope>
    <source>
        <strain evidence="1">cv. OR44</strain>
    </source>
</reference>